<reference evidence="2 3" key="1">
    <citation type="journal article" date="2014" name="Genome Biol. Evol.">
        <title>The secreted proteins of Achlya hypogyna and Thraustotheca clavata identify the ancestral oomycete secretome and reveal gene acquisitions by horizontal gene transfer.</title>
        <authorList>
            <person name="Misner I."/>
            <person name="Blouin N."/>
            <person name="Leonard G."/>
            <person name="Richards T.A."/>
            <person name="Lane C.E."/>
        </authorList>
    </citation>
    <scope>NUCLEOTIDE SEQUENCE [LARGE SCALE GENOMIC DNA]</scope>
    <source>
        <strain evidence="2 3">ATCC 48635</strain>
    </source>
</reference>
<name>A0A1V9YU04_ACHHY</name>
<feature type="transmembrane region" description="Helical" evidence="1">
    <location>
        <begin position="178"/>
        <end position="200"/>
    </location>
</feature>
<accession>A0A1V9YU04</accession>
<evidence type="ECO:0000313" key="2">
    <source>
        <dbReference type="EMBL" id="OQR89242.1"/>
    </source>
</evidence>
<protein>
    <submittedName>
        <fullName evidence="2">Uncharacterized protein</fullName>
    </submittedName>
</protein>
<feature type="transmembrane region" description="Helical" evidence="1">
    <location>
        <begin position="12"/>
        <end position="29"/>
    </location>
</feature>
<gene>
    <name evidence="2" type="ORF">ACHHYP_20267</name>
</gene>
<keyword evidence="3" id="KW-1185">Reference proteome</keyword>
<comment type="caution">
    <text evidence="2">The sequence shown here is derived from an EMBL/GenBank/DDBJ whole genome shotgun (WGS) entry which is preliminary data.</text>
</comment>
<dbReference type="AlphaFoldDB" id="A0A1V9YU04"/>
<evidence type="ECO:0000313" key="3">
    <source>
        <dbReference type="Proteomes" id="UP000243579"/>
    </source>
</evidence>
<evidence type="ECO:0000256" key="1">
    <source>
        <dbReference type="SAM" id="Phobius"/>
    </source>
</evidence>
<feature type="transmembrane region" description="Helical" evidence="1">
    <location>
        <begin position="97"/>
        <end position="114"/>
    </location>
</feature>
<dbReference type="EMBL" id="JNBR01000878">
    <property type="protein sequence ID" value="OQR89242.1"/>
    <property type="molecule type" value="Genomic_DNA"/>
</dbReference>
<keyword evidence="1" id="KW-0812">Transmembrane</keyword>
<keyword evidence="1" id="KW-0472">Membrane</keyword>
<dbReference type="OrthoDB" id="78414at2759"/>
<keyword evidence="1" id="KW-1133">Transmembrane helix</keyword>
<dbReference type="NCBIfam" id="NF041646">
    <property type="entry name" value="VC0807_fam"/>
    <property type="match status" value="1"/>
</dbReference>
<organism evidence="2 3">
    <name type="scientific">Achlya hypogyna</name>
    <name type="common">Oomycete</name>
    <name type="synonym">Protoachlya hypogyna</name>
    <dbReference type="NCBI Taxonomy" id="1202772"/>
    <lineage>
        <taxon>Eukaryota</taxon>
        <taxon>Sar</taxon>
        <taxon>Stramenopiles</taxon>
        <taxon>Oomycota</taxon>
        <taxon>Saprolegniomycetes</taxon>
        <taxon>Saprolegniales</taxon>
        <taxon>Achlyaceae</taxon>
        <taxon>Achlya</taxon>
    </lineage>
</organism>
<proteinExistence type="predicted"/>
<sequence length="225" mass="24255">MSEPAKASTDMRVGIAKILVVSVVLPQVIYSVCSAQGLSEVLSLSLSGIPPALQSLYDIVRSGKIDIIAVLVVLSIVAGVLVAVLTNDARLLLVKDSFLTLVTGGTFLFSIIFSKENLIMFYNRQFSDKSAADLDVHHANPEVKQATRVMCAAWGLGLVAEAVLRIFLIYALPISTMAYISTWLMVATFVLLGTWSYLYVKHRQGAAAKEAAARANESTRQYGAA</sequence>
<dbReference type="Proteomes" id="UP000243579">
    <property type="component" value="Unassembled WGS sequence"/>
</dbReference>
<feature type="transmembrane region" description="Helical" evidence="1">
    <location>
        <begin position="67"/>
        <end position="85"/>
    </location>
</feature>